<name>A0A0E9TB22_ANGAN</name>
<organism evidence="1">
    <name type="scientific">Anguilla anguilla</name>
    <name type="common">European freshwater eel</name>
    <name type="synonym">Muraena anguilla</name>
    <dbReference type="NCBI Taxonomy" id="7936"/>
    <lineage>
        <taxon>Eukaryota</taxon>
        <taxon>Metazoa</taxon>
        <taxon>Chordata</taxon>
        <taxon>Craniata</taxon>
        <taxon>Vertebrata</taxon>
        <taxon>Euteleostomi</taxon>
        <taxon>Actinopterygii</taxon>
        <taxon>Neopterygii</taxon>
        <taxon>Teleostei</taxon>
        <taxon>Anguilliformes</taxon>
        <taxon>Anguillidae</taxon>
        <taxon>Anguilla</taxon>
    </lineage>
</organism>
<sequence>MDLAVCPGALSVKHRIIENVIVCCGIKIYLQLEGA</sequence>
<accession>A0A0E9TB22</accession>
<proteinExistence type="predicted"/>
<dbReference type="AlphaFoldDB" id="A0A0E9TB22"/>
<protein>
    <submittedName>
        <fullName evidence="1">Uncharacterized protein</fullName>
    </submittedName>
</protein>
<reference evidence="1" key="2">
    <citation type="journal article" date="2015" name="Fish Shellfish Immunol.">
        <title>Early steps in the European eel (Anguilla anguilla)-Vibrio vulnificus interaction in the gills: Role of the RtxA13 toxin.</title>
        <authorList>
            <person name="Callol A."/>
            <person name="Pajuelo D."/>
            <person name="Ebbesson L."/>
            <person name="Teles M."/>
            <person name="MacKenzie S."/>
            <person name="Amaro C."/>
        </authorList>
    </citation>
    <scope>NUCLEOTIDE SEQUENCE</scope>
</reference>
<dbReference type="EMBL" id="GBXM01058467">
    <property type="protein sequence ID" value="JAH50110.1"/>
    <property type="molecule type" value="Transcribed_RNA"/>
</dbReference>
<reference evidence="1" key="1">
    <citation type="submission" date="2014-11" db="EMBL/GenBank/DDBJ databases">
        <authorList>
            <person name="Amaro Gonzalez C."/>
        </authorList>
    </citation>
    <scope>NUCLEOTIDE SEQUENCE</scope>
</reference>
<evidence type="ECO:0000313" key="1">
    <source>
        <dbReference type="EMBL" id="JAH50110.1"/>
    </source>
</evidence>